<evidence type="ECO:0008006" key="2">
    <source>
        <dbReference type="Google" id="ProtNLM"/>
    </source>
</evidence>
<protein>
    <recommendedName>
        <fullName evidence="2">Reverse transcriptase domain-containing protein</fullName>
    </recommendedName>
</protein>
<name>A0A699GZC0_TANCI</name>
<proteinExistence type="predicted"/>
<accession>A0A699GZC0</accession>
<sequence>MCEMVCQIVQKKQEEKRIEEEQAANARYWKIPACCDDDDDSAITSNEPLTLSSLSDEDVLEKIFSNPMFEEEIIFIKIDQHHFNVESDLIESLLNHDSSIISSSSKIDSLLDEDCCMMNEIRLTERLLYDNLSSHPPKEFVSKNSYAEIKSFSPSPIPIKDSDSHMEEINLSFNPDNPMLPSIEDDDFDSERNILIYEELLDNYSLSLPVNESFHFDIPSFSRPPAKPPDGNTGILNIKMMGNMYEQKVPIPRLMTTRVSNQEKSPDLLSHRGLEIFQLSAKFPMMIHGKNIPILDVPIFHFYPLD</sequence>
<gene>
    <name evidence="1" type="ORF">Tci_261520</name>
</gene>
<dbReference type="EMBL" id="BKCJ010079117">
    <property type="protein sequence ID" value="GEW89544.1"/>
    <property type="molecule type" value="Genomic_DNA"/>
</dbReference>
<reference evidence="1" key="1">
    <citation type="journal article" date="2019" name="Sci. Rep.">
        <title>Draft genome of Tanacetum cinerariifolium, the natural source of mosquito coil.</title>
        <authorList>
            <person name="Yamashiro T."/>
            <person name="Shiraishi A."/>
            <person name="Satake H."/>
            <person name="Nakayama K."/>
        </authorList>
    </citation>
    <scope>NUCLEOTIDE SEQUENCE</scope>
</reference>
<dbReference type="AlphaFoldDB" id="A0A699GZC0"/>
<comment type="caution">
    <text evidence="1">The sequence shown here is derived from an EMBL/GenBank/DDBJ whole genome shotgun (WGS) entry which is preliminary data.</text>
</comment>
<organism evidence="1">
    <name type="scientific">Tanacetum cinerariifolium</name>
    <name type="common">Dalmatian daisy</name>
    <name type="synonym">Chrysanthemum cinerariifolium</name>
    <dbReference type="NCBI Taxonomy" id="118510"/>
    <lineage>
        <taxon>Eukaryota</taxon>
        <taxon>Viridiplantae</taxon>
        <taxon>Streptophyta</taxon>
        <taxon>Embryophyta</taxon>
        <taxon>Tracheophyta</taxon>
        <taxon>Spermatophyta</taxon>
        <taxon>Magnoliopsida</taxon>
        <taxon>eudicotyledons</taxon>
        <taxon>Gunneridae</taxon>
        <taxon>Pentapetalae</taxon>
        <taxon>asterids</taxon>
        <taxon>campanulids</taxon>
        <taxon>Asterales</taxon>
        <taxon>Asteraceae</taxon>
        <taxon>Asteroideae</taxon>
        <taxon>Anthemideae</taxon>
        <taxon>Anthemidinae</taxon>
        <taxon>Tanacetum</taxon>
    </lineage>
</organism>
<evidence type="ECO:0000313" key="1">
    <source>
        <dbReference type="EMBL" id="GEW89544.1"/>
    </source>
</evidence>